<proteinExistence type="predicted"/>
<dbReference type="OrthoDB" id="10428920at2759"/>
<dbReference type="EMBL" id="RSCD01000023">
    <property type="protein sequence ID" value="RSH83846.1"/>
    <property type="molecule type" value="Genomic_DNA"/>
</dbReference>
<evidence type="ECO:0000313" key="2">
    <source>
        <dbReference type="EMBL" id="RSH83846.1"/>
    </source>
</evidence>
<dbReference type="Proteomes" id="UP000279259">
    <property type="component" value="Unassembled WGS sequence"/>
</dbReference>
<accession>A0A427XY86</accession>
<organism evidence="2 3">
    <name type="scientific">Saitozyma podzolica</name>
    <dbReference type="NCBI Taxonomy" id="1890683"/>
    <lineage>
        <taxon>Eukaryota</taxon>
        <taxon>Fungi</taxon>
        <taxon>Dikarya</taxon>
        <taxon>Basidiomycota</taxon>
        <taxon>Agaricomycotina</taxon>
        <taxon>Tremellomycetes</taxon>
        <taxon>Tremellales</taxon>
        <taxon>Trimorphomycetaceae</taxon>
        <taxon>Saitozyma</taxon>
    </lineage>
</organism>
<protein>
    <submittedName>
        <fullName evidence="2">Uncharacterized protein</fullName>
    </submittedName>
</protein>
<evidence type="ECO:0000256" key="1">
    <source>
        <dbReference type="SAM" id="MobiDB-lite"/>
    </source>
</evidence>
<feature type="region of interest" description="Disordered" evidence="1">
    <location>
        <begin position="1"/>
        <end position="39"/>
    </location>
</feature>
<dbReference type="AlphaFoldDB" id="A0A427XY86"/>
<keyword evidence="3" id="KW-1185">Reference proteome</keyword>
<sequence length="149" mass="16808">MSDVSGPDDGIKVRVQHNHTCSHGRGDSSSRSNRSKPSKRWETHYFVECDSAHDAVELSDLEDKEDEKECPECLRSDYSTYSVYHVTPVTFSHGMHDVDRGSEMRVTEFGATGARRISRRTTPAKIVHAHLLKLDTWDTIICPEDGCSK</sequence>
<comment type="caution">
    <text evidence="2">The sequence shown here is derived from an EMBL/GenBank/DDBJ whole genome shotgun (WGS) entry which is preliminary data.</text>
</comment>
<gene>
    <name evidence="2" type="ORF">EHS25_005461</name>
</gene>
<evidence type="ECO:0000313" key="3">
    <source>
        <dbReference type="Proteomes" id="UP000279259"/>
    </source>
</evidence>
<name>A0A427XY86_9TREE</name>
<reference evidence="2 3" key="1">
    <citation type="submission" date="2018-11" db="EMBL/GenBank/DDBJ databases">
        <title>Genome sequence of Saitozyma podzolica DSM 27192.</title>
        <authorList>
            <person name="Aliyu H."/>
            <person name="Gorte O."/>
            <person name="Ochsenreither K."/>
        </authorList>
    </citation>
    <scope>NUCLEOTIDE SEQUENCE [LARGE SCALE GENOMIC DNA]</scope>
    <source>
        <strain evidence="2 3">DSM 27192</strain>
    </source>
</reference>